<evidence type="ECO:0000259" key="1">
    <source>
        <dbReference type="Pfam" id="PF21818"/>
    </source>
</evidence>
<gene>
    <name evidence="2" type="ORF">SAMN05216559_1743</name>
</gene>
<dbReference type="STRING" id="767519.SAMN05216559_1743"/>
<organism evidence="2 3">
    <name type="scientific">Halomicrobium zhouii</name>
    <dbReference type="NCBI Taxonomy" id="767519"/>
    <lineage>
        <taxon>Archaea</taxon>
        <taxon>Methanobacteriati</taxon>
        <taxon>Methanobacteriota</taxon>
        <taxon>Stenosarchaea group</taxon>
        <taxon>Halobacteria</taxon>
        <taxon>Halobacteriales</taxon>
        <taxon>Haloarculaceae</taxon>
        <taxon>Halomicrobium</taxon>
    </lineage>
</organism>
<protein>
    <recommendedName>
        <fullName evidence="1">DUF6884 domain-containing protein</fullName>
    </recommendedName>
</protein>
<evidence type="ECO:0000313" key="3">
    <source>
        <dbReference type="Proteomes" id="UP000199062"/>
    </source>
</evidence>
<reference evidence="2 3" key="1">
    <citation type="submission" date="2016-10" db="EMBL/GenBank/DDBJ databases">
        <authorList>
            <person name="de Groot N.N."/>
        </authorList>
    </citation>
    <scope>NUCLEOTIDE SEQUENCE [LARGE SCALE GENOMIC DNA]</scope>
    <source>
        <strain evidence="2 3">CGMCC 1.10457</strain>
    </source>
</reference>
<dbReference type="EMBL" id="FOZK01000002">
    <property type="protein sequence ID" value="SFR96943.1"/>
    <property type="molecule type" value="Genomic_DNA"/>
</dbReference>
<keyword evidence="3" id="KW-1185">Reference proteome</keyword>
<sequence>MSTLLVQSCSKSKNQARSPGPAFDIYSGYYYKILKKAIDDGAFVDWLDVCILSAKYGILDRNEEIEVYDRRMDRARAAELRPEVTDALAERVATGGYDTIVVNAGKTYQQAIEDESIPIPVQYIDGDGLGKKGQALKRFVRGKDAARIEGS</sequence>
<accession>A0A1I6L0E8</accession>
<evidence type="ECO:0000313" key="2">
    <source>
        <dbReference type="EMBL" id="SFR96943.1"/>
    </source>
</evidence>
<name>A0A1I6L0E8_9EURY</name>
<dbReference type="Pfam" id="PF21818">
    <property type="entry name" value="DUF6884"/>
    <property type="match status" value="1"/>
</dbReference>
<dbReference type="Proteomes" id="UP000199062">
    <property type="component" value="Unassembled WGS sequence"/>
</dbReference>
<feature type="domain" description="DUF6884" evidence="1">
    <location>
        <begin position="8"/>
        <end position="117"/>
    </location>
</feature>
<dbReference type="OrthoDB" id="201280at2157"/>
<proteinExistence type="predicted"/>
<dbReference type="AlphaFoldDB" id="A0A1I6L0E8"/>
<dbReference type="InterPro" id="IPR049251">
    <property type="entry name" value="DUF6884"/>
</dbReference>
<dbReference type="RefSeq" id="WP_089815942.1">
    <property type="nucleotide sequence ID" value="NZ_FOZK01000002.1"/>
</dbReference>